<evidence type="ECO:0000313" key="3">
    <source>
        <dbReference type="Proteomes" id="UP001152523"/>
    </source>
</evidence>
<dbReference type="AlphaFoldDB" id="A0AAV0DZM3"/>
<feature type="domain" description="RNase H type-1" evidence="1">
    <location>
        <begin position="43"/>
        <end position="155"/>
    </location>
</feature>
<sequence length="155" mass="16973">MRKAATMVGGWIQAQTDWKSKLLGRKQPVACWSRLISGRLKLNVDAAVRDSGCGLGWCLRDDRGLFVARAARPWMGMLSHLMAELVGISWLQGFEWKEIDVESDASGAISEILKVSSASSLGVVADDIRNLATHFSSISFFHVKRSANKSAHTLA</sequence>
<dbReference type="InterPro" id="IPR036397">
    <property type="entry name" value="RNaseH_sf"/>
</dbReference>
<dbReference type="GO" id="GO:0003676">
    <property type="term" value="F:nucleic acid binding"/>
    <property type="evidence" value="ECO:0007669"/>
    <property type="project" value="InterPro"/>
</dbReference>
<dbReference type="InterPro" id="IPR002156">
    <property type="entry name" value="RNaseH_domain"/>
</dbReference>
<dbReference type="Gene3D" id="3.30.420.10">
    <property type="entry name" value="Ribonuclease H-like superfamily/Ribonuclease H"/>
    <property type="match status" value="1"/>
</dbReference>
<dbReference type="PANTHER" id="PTHR47074:SF11">
    <property type="entry name" value="REVERSE TRANSCRIPTASE-LIKE PROTEIN"/>
    <property type="match status" value="1"/>
</dbReference>
<dbReference type="InterPro" id="IPR012337">
    <property type="entry name" value="RNaseH-like_sf"/>
</dbReference>
<dbReference type="InterPro" id="IPR044730">
    <property type="entry name" value="RNase_H-like_dom_plant"/>
</dbReference>
<dbReference type="CDD" id="cd06222">
    <property type="entry name" value="RNase_H_like"/>
    <property type="match status" value="1"/>
</dbReference>
<keyword evidence="3" id="KW-1185">Reference proteome</keyword>
<dbReference type="Proteomes" id="UP001152523">
    <property type="component" value="Unassembled WGS sequence"/>
</dbReference>
<dbReference type="Pfam" id="PF13456">
    <property type="entry name" value="RVT_3"/>
    <property type="match status" value="1"/>
</dbReference>
<dbReference type="EMBL" id="CAMAPF010000210">
    <property type="protein sequence ID" value="CAH9113667.1"/>
    <property type="molecule type" value="Genomic_DNA"/>
</dbReference>
<evidence type="ECO:0000313" key="2">
    <source>
        <dbReference type="EMBL" id="CAH9113667.1"/>
    </source>
</evidence>
<reference evidence="2" key="1">
    <citation type="submission" date="2022-07" db="EMBL/GenBank/DDBJ databases">
        <authorList>
            <person name="Macas J."/>
            <person name="Novak P."/>
            <person name="Neumann P."/>
        </authorList>
    </citation>
    <scope>NUCLEOTIDE SEQUENCE</scope>
</reference>
<comment type="caution">
    <text evidence="2">The sequence shown here is derived from an EMBL/GenBank/DDBJ whole genome shotgun (WGS) entry which is preliminary data.</text>
</comment>
<dbReference type="GO" id="GO:0004523">
    <property type="term" value="F:RNA-DNA hybrid ribonuclease activity"/>
    <property type="evidence" value="ECO:0007669"/>
    <property type="project" value="InterPro"/>
</dbReference>
<dbReference type="InterPro" id="IPR052929">
    <property type="entry name" value="RNase_H-like_EbsB-rel"/>
</dbReference>
<proteinExistence type="predicted"/>
<protein>
    <recommendedName>
        <fullName evidence="1">RNase H type-1 domain-containing protein</fullName>
    </recommendedName>
</protein>
<evidence type="ECO:0000259" key="1">
    <source>
        <dbReference type="Pfam" id="PF13456"/>
    </source>
</evidence>
<dbReference type="PANTHER" id="PTHR47074">
    <property type="entry name" value="BNAC02G40300D PROTEIN"/>
    <property type="match status" value="1"/>
</dbReference>
<gene>
    <name evidence="2" type="ORF">CEPIT_LOCUS20395</name>
</gene>
<organism evidence="2 3">
    <name type="scientific">Cuscuta epithymum</name>
    <dbReference type="NCBI Taxonomy" id="186058"/>
    <lineage>
        <taxon>Eukaryota</taxon>
        <taxon>Viridiplantae</taxon>
        <taxon>Streptophyta</taxon>
        <taxon>Embryophyta</taxon>
        <taxon>Tracheophyta</taxon>
        <taxon>Spermatophyta</taxon>
        <taxon>Magnoliopsida</taxon>
        <taxon>eudicotyledons</taxon>
        <taxon>Gunneridae</taxon>
        <taxon>Pentapetalae</taxon>
        <taxon>asterids</taxon>
        <taxon>lamiids</taxon>
        <taxon>Solanales</taxon>
        <taxon>Convolvulaceae</taxon>
        <taxon>Cuscuteae</taxon>
        <taxon>Cuscuta</taxon>
        <taxon>Cuscuta subgen. Cuscuta</taxon>
    </lineage>
</organism>
<accession>A0AAV0DZM3</accession>
<name>A0AAV0DZM3_9ASTE</name>
<dbReference type="SUPFAM" id="SSF53098">
    <property type="entry name" value="Ribonuclease H-like"/>
    <property type="match status" value="1"/>
</dbReference>